<feature type="region of interest" description="Disordered" evidence="1">
    <location>
        <begin position="1"/>
        <end position="147"/>
    </location>
</feature>
<comment type="caution">
    <text evidence="2">The sequence shown here is derived from an EMBL/GenBank/DDBJ whole genome shotgun (WGS) entry which is preliminary data.</text>
</comment>
<feature type="compositionally biased region" description="Basic and acidic residues" evidence="1">
    <location>
        <begin position="53"/>
        <end position="82"/>
    </location>
</feature>
<dbReference type="OrthoDB" id="439808at2759"/>
<name>A0A7J7L5A1_9MAGN</name>
<protein>
    <submittedName>
        <fullName evidence="2">Uncharacterized protein</fullName>
    </submittedName>
</protein>
<keyword evidence="3" id="KW-1185">Reference proteome</keyword>
<evidence type="ECO:0000256" key="1">
    <source>
        <dbReference type="SAM" id="MobiDB-lite"/>
    </source>
</evidence>
<feature type="compositionally biased region" description="Low complexity" evidence="1">
    <location>
        <begin position="122"/>
        <end position="136"/>
    </location>
</feature>
<feature type="compositionally biased region" description="Low complexity" evidence="1">
    <location>
        <begin position="19"/>
        <end position="51"/>
    </location>
</feature>
<proteinExistence type="predicted"/>
<reference evidence="2 3" key="1">
    <citation type="journal article" date="2020" name="IScience">
        <title>Genome Sequencing of the Endangered Kingdonia uniflora (Circaeasteraceae, Ranunculales) Reveals Potential Mechanisms of Evolutionary Specialization.</title>
        <authorList>
            <person name="Sun Y."/>
            <person name="Deng T."/>
            <person name="Zhang A."/>
            <person name="Moore M.J."/>
            <person name="Landis J.B."/>
            <person name="Lin N."/>
            <person name="Zhang H."/>
            <person name="Zhang X."/>
            <person name="Huang J."/>
            <person name="Zhang X."/>
            <person name="Sun H."/>
            <person name="Wang H."/>
        </authorList>
    </citation>
    <scope>NUCLEOTIDE SEQUENCE [LARGE SCALE GENOMIC DNA]</scope>
    <source>
        <strain evidence="2">TB1705</strain>
        <tissue evidence="2">Leaf</tissue>
    </source>
</reference>
<evidence type="ECO:0000313" key="3">
    <source>
        <dbReference type="Proteomes" id="UP000541444"/>
    </source>
</evidence>
<gene>
    <name evidence="2" type="ORF">GIB67_040495</name>
</gene>
<organism evidence="2 3">
    <name type="scientific">Kingdonia uniflora</name>
    <dbReference type="NCBI Taxonomy" id="39325"/>
    <lineage>
        <taxon>Eukaryota</taxon>
        <taxon>Viridiplantae</taxon>
        <taxon>Streptophyta</taxon>
        <taxon>Embryophyta</taxon>
        <taxon>Tracheophyta</taxon>
        <taxon>Spermatophyta</taxon>
        <taxon>Magnoliopsida</taxon>
        <taxon>Ranunculales</taxon>
        <taxon>Circaeasteraceae</taxon>
        <taxon>Kingdonia</taxon>
    </lineage>
</organism>
<evidence type="ECO:0000313" key="2">
    <source>
        <dbReference type="EMBL" id="KAF6137787.1"/>
    </source>
</evidence>
<dbReference type="AlphaFoldDB" id="A0A7J7L5A1"/>
<accession>A0A7J7L5A1</accession>
<dbReference type="EMBL" id="JACGCM010002624">
    <property type="protein sequence ID" value="KAF6137787.1"/>
    <property type="molecule type" value="Genomic_DNA"/>
</dbReference>
<dbReference type="Proteomes" id="UP000541444">
    <property type="component" value="Unassembled WGS sequence"/>
</dbReference>
<sequence>MYFSRGSSGYGGGRRSSHYGRSQSRSVSRSRSPRYPSASRGRYRSRSYSPAPRRRDDYSVSPRGRDVEHSVSPRVHAEERGGGHLPRRSYSPGYAPADRREADDGYANKPAYVDDEPRPNWRSGGRVSRSPSGSRSRSADVSPRHSR</sequence>